<sequence>MKIQVAFILLAIASIGYAKCPAEQNSQSYCNCHAVMGKNKSVGDCHGDTKQLLRKSTHNAQKKGYKHYLCCRPDDAHATCYGIAYAVSCNWESGIAFLN</sequence>
<protein>
    <submittedName>
        <fullName evidence="2">Atypical cytochrome c</fullName>
    </submittedName>
</protein>
<name>Q27PY0_CUNEL</name>
<dbReference type="AlphaFoldDB" id="Q27PY0"/>
<evidence type="ECO:0000313" key="2">
    <source>
        <dbReference type="EMBL" id="ABD47525.1"/>
    </source>
</evidence>
<feature type="signal peptide" evidence="1">
    <location>
        <begin position="1"/>
        <end position="18"/>
    </location>
</feature>
<reference evidence="2" key="1">
    <citation type="submission" date="2006-02" db="EMBL/GenBank/DDBJ databases">
        <title>The fungus Cunninghamella elegans involves atypical cytochrome c in the decolorization of triphenylmethane dyes.</title>
        <authorList>
            <person name="Kim Y.-H."/>
            <person name="Lau P.C.K."/>
        </authorList>
    </citation>
    <scope>NUCLEOTIDE SEQUENCE</scope>
    <source>
        <strain evidence="2">ATCC 36112</strain>
    </source>
</reference>
<organism evidence="2">
    <name type="scientific">Cunninghamella elegans</name>
    <dbReference type="NCBI Taxonomy" id="4853"/>
    <lineage>
        <taxon>Eukaryota</taxon>
        <taxon>Fungi</taxon>
        <taxon>Fungi incertae sedis</taxon>
        <taxon>Mucoromycota</taxon>
        <taxon>Mucoromycotina</taxon>
        <taxon>Mucoromycetes</taxon>
        <taxon>Mucorales</taxon>
        <taxon>Cunninghamellaceae</taxon>
        <taxon>Cunninghamella</taxon>
    </lineage>
</organism>
<proteinExistence type="predicted"/>
<accession>Q27PY0</accession>
<gene>
    <name evidence="2" type="primary">cytC</name>
</gene>
<evidence type="ECO:0000256" key="1">
    <source>
        <dbReference type="SAM" id="SignalP"/>
    </source>
</evidence>
<keyword evidence="1" id="KW-0732">Signal</keyword>
<reference evidence="2" key="2">
    <citation type="journal article" date="2010" name="Arch. Biochem. Biophys.">
        <title>Decolorization of malachite green by cytochrome c in the mitochondria of the fungus Cunninghamella elegans.</title>
        <authorList>
            <person name="Kim Y.H."/>
            <person name="Lee C."/>
            <person name="Go H."/>
            <person name="Konishi K."/>
            <person name="Lee K."/>
            <person name="Lau P.C."/>
            <person name="Yu M.H."/>
        </authorList>
    </citation>
    <scope>NUCLEOTIDE SEQUENCE</scope>
    <source>
        <strain evidence="2">ATCC 36112</strain>
    </source>
</reference>
<feature type="chain" id="PRO_5004203608" evidence="1">
    <location>
        <begin position="19"/>
        <end position="99"/>
    </location>
</feature>
<dbReference type="EMBL" id="DQ389156">
    <property type="protein sequence ID" value="ABD47525.1"/>
    <property type="molecule type" value="Genomic_DNA"/>
</dbReference>